<feature type="transmembrane region" description="Helical" evidence="7">
    <location>
        <begin position="246"/>
        <end position="268"/>
    </location>
</feature>
<dbReference type="InterPro" id="IPR035906">
    <property type="entry name" value="MetI-like_sf"/>
</dbReference>
<feature type="transmembrane region" description="Helical" evidence="7">
    <location>
        <begin position="288"/>
        <end position="314"/>
    </location>
</feature>
<proteinExistence type="inferred from homology"/>
<name>A0AB35U1Q6_9FIRM</name>
<keyword evidence="2 7" id="KW-0813">Transport</keyword>
<dbReference type="PANTHER" id="PTHR43163:SF6">
    <property type="entry name" value="DIPEPTIDE TRANSPORT SYSTEM PERMEASE PROTEIN DPPB-RELATED"/>
    <property type="match status" value="1"/>
</dbReference>
<keyword evidence="10" id="KW-1185">Reference proteome</keyword>
<accession>A0AB35U1Q6</accession>
<dbReference type="Pfam" id="PF00528">
    <property type="entry name" value="BPD_transp_1"/>
    <property type="match status" value="1"/>
</dbReference>
<feature type="transmembrane region" description="Helical" evidence="7">
    <location>
        <begin position="185"/>
        <end position="206"/>
    </location>
</feature>
<feature type="transmembrane region" description="Helical" evidence="7">
    <location>
        <begin position="9"/>
        <end position="27"/>
    </location>
</feature>
<comment type="similarity">
    <text evidence="7">Belongs to the binding-protein-dependent transport system permease family.</text>
</comment>
<evidence type="ECO:0000313" key="10">
    <source>
        <dbReference type="Proteomes" id="UP001286174"/>
    </source>
</evidence>
<evidence type="ECO:0000256" key="1">
    <source>
        <dbReference type="ARBA" id="ARBA00004651"/>
    </source>
</evidence>
<evidence type="ECO:0000256" key="2">
    <source>
        <dbReference type="ARBA" id="ARBA00022448"/>
    </source>
</evidence>
<evidence type="ECO:0000256" key="4">
    <source>
        <dbReference type="ARBA" id="ARBA00022692"/>
    </source>
</evidence>
<evidence type="ECO:0000313" key="9">
    <source>
        <dbReference type="EMBL" id="MDX8419013.1"/>
    </source>
</evidence>
<dbReference type="PANTHER" id="PTHR43163">
    <property type="entry name" value="DIPEPTIDE TRANSPORT SYSTEM PERMEASE PROTEIN DPPB-RELATED"/>
    <property type="match status" value="1"/>
</dbReference>
<dbReference type="GO" id="GO:0055085">
    <property type="term" value="P:transmembrane transport"/>
    <property type="evidence" value="ECO:0007669"/>
    <property type="project" value="InterPro"/>
</dbReference>
<organism evidence="9 10">
    <name type="scientific">Grylomicrobium aquisgranensis</name>
    <dbReference type="NCBI Taxonomy" id="2926318"/>
    <lineage>
        <taxon>Bacteria</taxon>
        <taxon>Bacillati</taxon>
        <taxon>Bacillota</taxon>
        <taxon>Erysipelotrichia</taxon>
        <taxon>Erysipelotrichales</taxon>
        <taxon>Erysipelotrichaceae</taxon>
        <taxon>Grylomicrobium</taxon>
    </lineage>
</organism>
<protein>
    <submittedName>
        <fullName evidence="9">ABC transporter permease</fullName>
    </submittedName>
</protein>
<dbReference type="Proteomes" id="UP001286174">
    <property type="component" value="Unassembled WGS sequence"/>
</dbReference>
<feature type="domain" description="ABC transmembrane type-1" evidence="8">
    <location>
        <begin position="95"/>
        <end position="311"/>
    </location>
</feature>
<keyword evidence="4 7" id="KW-0812">Transmembrane</keyword>
<dbReference type="EMBL" id="JALBUR010000004">
    <property type="protein sequence ID" value="MDX8419013.1"/>
    <property type="molecule type" value="Genomic_DNA"/>
</dbReference>
<evidence type="ECO:0000256" key="7">
    <source>
        <dbReference type="RuleBase" id="RU363032"/>
    </source>
</evidence>
<dbReference type="PROSITE" id="PS50928">
    <property type="entry name" value="ABC_TM1"/>
    <property type="match status" value="1"/>
</dbReference>
<dbReference type="AlphaFoldDB" id="A0AB35U1Q6"/>
<comment type="caution">
    <text evidence="9">The sequence shown here is derived from an EMBL/GenBank/DDBJ whole genome shotgun (WGS) entry which is preliminary data.</text>
</comment>
<keyword evidence="5 7" id="KW-1133">Transmembrane helix</keyword>
<dbReference type="SUPFAM" id="SSF161098">
    <property type="entry name" value="MetI-like"/>
    <property type="match status" value="1"/>
</dbReference>
<dbReference type="InterPro" id="IPR000515">
    <property type="entry name" value="MetI-like"/>
</dbReference>
<keyword evidence="3" id="KW-1003">Cell membrane</keyword>
<comment type="subcellular location">
    <subcellularLocation>
        <location evidence="1 7">Cell membrane</location>
        <topology evidence="1 7">Multi-pass membrane protein</topology>
    </subcellularLocation>
</comment>
<keyword evidence="6 7" id="KW-0472">Membrane</keyword>
<dbReference type="RefSeq" id="WP_108775166.1">
    <property type="nucleotide sequence ID" value="NZ_JALBUR010000004.1"/>
</dbReference>
<dbReference type="Gene3D" id="1.10.3720.10">
    <property type="entry name" value="MetI-like"/>
    <property type="match status" value="1"/>
</dbReference>
<sequence length="321" mass="35383">MKNYIIRRLLQIIPVFLGILLILFVIIDHAPGSITSTMVNPKMTAEMKAALQEKLDPDLPIYVKFFNWIGEALKGNLGYSYKQYKPVIQVIGENIGCTFALSLSALIISMLIGIPCGIISATKQYSALDNFLTVFCLIGLALPTFFFGLLLLKVFAVDLGWFPVFGLVDSTRHFSSGFAKVMNEAYHLVLPAIVLGLAQTASFMRYTRSSMLEVIRSDYIRTARAKGLSEKVVIYKHAFRNAMIPIVTLLGFQIPGLISGAVMTETIFSLPGVGKISVDCVTNRDYPLLLGINAILSIVTLLSTLVADLLYAAVDPRIKYE</sequence>
<evidence type="ECO:0000256" key="5">
    <source>
        <dbReference type="ARBA" id="ARBA00022989"/>
    </source>
</evidence>
<evidence type="ECO:0000256" key="6">
    <source>
        <dbReference type="ARBA" id="ARBA00023136"/>
    </source>
</evidence>
<gene>
    <name evidence="9" type="ORF">MOZ60_02770</name>
</gene>
<feature type="transmembrane region" description="Helical" evidence="7">
    <location>
        <begin position="131"/>
        <end position="152"/>
    </location>
</feature>
<feature type="transmembrane region" description="Helical" evidence="7">
    <location>
        <begin position="99"/>
        <end position="119"/>
    </location>
</feature>
<reference evidence="9 10" key="1">
    <citation type="submission" date="2022-03" db="EMBL/GenBank/DDBJ databases">
        <title>Novel taxa within the pig intestine.</title>
        <authorList>
            <person name="Wylensek D."/>
            <person name="Bishof K."/>
            <person name="Afrizal A."/>
            <person name="Clavel T."/>
        </authorList>
    </citation>
    <scope>NUCLEOTIDE SEQUENCE [LARGE SCALE GENOMIC DNA]</scope>
    <source>
        <strain evidence="9 10">CLA-KB-P133</strain>
    </source>
</reference>
<dbReference type="CDD" id="cd06261">
    <property type="entry name" value="TM_PBP2"/>
    <property type="match status" value="1"/>
</dbReference>
<dbReference type="GO" id="GO:0005886">
    <property type="term" value="C:plasma membrane"/>
    <property type="evidence" value="ECO:0007669"/>
    <property type="project" value="UniProtKB-SubCell"/>
</dbReference>
<evidence type="ECO:0000259" key="8">
    <source>
        <dbReference type="PROSITE" id="PS50928"/>
    </source>
</evidence>
<evidence type="ECO:0000256" key="3">
    <source>
        <dbReference type="ARBA" id="ARBA00022475"/>
    </source>
</evidence>